<feature type="region of interest" description="Disordered" evidence="1">
    <location>
        <begin position="95"/>
        <end position="143"/>
    </location>
</feature>
<dbReference type="EMBL" id="DF237041">
    <property type="protein sequence ID" value="GAQ81848.1"/>
    <property type="molecule type" value="Genomic_DNA"/>
</dbReference>
<proteinExistence type="predicted"/>
<dbReference type="AlphaFoldDB" id="A0A0U9HJ61"/>
<protein>
    <submittedName>
        <fullName evidence="2">Uncharacterized protein</fullName>
    </submittedName>
</protein>
<name>A0A0U9HJ61_KLENI</name>
<evidence type="ECO:0000313" key="2">
    <source>
        <dbReference type="EMBL" id="GAQ81848.1"/>
    </source>
</evidence>
<keyword evidence="3" id="KW-1185">Reference proteome</keyword>
<evidence type="ECO:0000256" key="1">
    <source>
        <dbReference type="SAM" id="MobiDB-lite"/>
    </source>
</evidence>
<evidence type="ECO:0000313" key="3">
    <source>
        <dbReference type="Proteomes" id="UP000054558"/>
    </source>
</evidence>
<dbReference type="Proteomes" id="UP000054558">
    <property type="component" value="Unassembled WGS sequence"/>
</dbReference>
<organism evidence="2 3">
    <name type="scientific">Klebsormidium nitens</name>
    <name type="common">Green alga</name>
    <name type="synonym">Ulothrix nitens</name>
    <dbReference type="NCBI Taxonomy" id="105231"/>
    <lineage>
        <taxon>Eukaryota</taxon>
        <taxon>Viridiplantae</taxon>
        <taxon>Streptophyta</taxon>
        <taxon>Klebsormidiophyceae</taxon>
        <taxon>Klebsormidiales</taxon>
        <taxon>Klebsormidiaceae</taxon>
        <taxon>Klebsormidium</taxon>
    </lineage>
</organism>
<gene>
    <name evidence="2" type="ORF">KFL_000920320</name>
</gene>
<sequence>MDSRLMSIQIQSFAGRQASGKAGATNTPGDQVDFPGASLIERATWIFKVGSRCKQGVFASSIIGPDSSLSTPLVIHADISRLLLCFFRSISHSCSSRNPGHGTFRRQRSKPSVPAAVSGSMQPGGTEYRADAFSTTGGCTSGE</sequence>
<feature type="compositionally biased region" description="Polar residues" evidence="1">
    <location>
        <begin position="133"/>
        <end position="143"/>
    </location>
</feature>
<reference evidence="2 3" key="1">
    <citation type="journal article" date="2014" name="Nat. Commun.">
        <title>Klebsormidium flaccidum genome reveals primary factors for plant terrestrial adaptation.</title>
        <authorList>
            <person name="Hori K."/>
            <person name="Maruyama F."/>
            <person name="Fujisawa T."/>
            <person name="Togashi T."/>
            <person name="Yamamoto N."/>
            <person name="Seo M."/>
            <person name="Sato S."/>
            <person name="Yamada T."/>
            <person name="Mori H."/>
            <person name="Tajima N."/>
            <person name="Moriyama T."/>
            <person name="Ikeuchi M."/>
            <person name="Watanabe M."/>
            <person name="Wada H."/>
            <person name="Kobayashi K."/>
            <person name="Saito M."/>
            <person name="Masuda T."/>
            <person name="Sasaki-Sekimoto Y."/>
            <person name="Mashiguchi K."/>
            <person name="Awai K."/>
            <person name="Shimojima M."/>
            <person name="Masuda S."/>
            <person name="Iwai M."/>
            <person name="Nobusawa T."/>
            <person name="Narise T."/>
            <person name="Kondo S."/>
            <person name="Saito H."/>
            <person name="Sato R."/>
            <person name="Murakawa M."/>
            <person name="Ihara Y."/>
            <person name="Oshima-Yamada Y."/>
            <person name="Ohtaka K."/>
            <person name="Satoh M."/>
            <person name="Sonobe K."/>
            <person name="Ishii M."/>
            <person name="Ohtani R."/>
            <person name="Kanamori-Sato M."/>
            <person name="Honoki R."/>
            <person name="Miyazaki D."/>
            <person name="Mochizuki H."/>
            <person name="Umetsu J."/>
            <person name="Higashi K."/>
            <person name="Shibata D."/>
            <person name="Kamiya Y."/>
            <person name="Sato N."/>
            <person name="Nakamura Y."/>
            <person name="Tabata S."/>
            <person name="Ida S."/>
            <person name="Kurokawa K."/>
            <person name="Ohta H."/>
        </authorList>
    </citation>
    <scope>NUCLEOTIDE SEQUENCE [LARGE SCALE GENOMIC DNA]</scope>
    <source>
        <strain evidence="2 3">NIES-2285</strain>
    </source>
</reference>
<accession>A0A0U9HJ61</accession>